<dbReference type="AlphaFoldDB" id="A0A7S2SV78"/>
<accession>A0A7S2SV78</accession>
<evidence type="ECO:0000256" key="3">
    <source>
        <dbReference type="ARBA" id="ARBA00012669"/>
    </source>
</evidence>
<keyword evidence="4" id="KW-0004">4Fe-4S</keyword>
<dbReference type="EMBL" id="HBHJ01032197">
    <property type="protein sequence ID" value="CAD9710355.1"/>
    <property type="molecule type" value="Transcribed_RNA"/>
</dbReference>
<proteinExistence type="predicted"/>
<dbReference type="UniPathway" id="UPA00253">
    <property type="reaction ID" value="UER00327"/>
</dbReference>
<dbReference type="SUPFAM" id="SSF142754">
    <property type="entry name" value="NadA-like"/>
    <property type="match status" value="1"/>
</dbReference>
<dbReference type="GO" id="GO:0051539">
    <property type="term" value="F:4 iron, 4 sulfur cluster binding"/>
    <property type="evidence" value="ECO:0007669"/>
    <property type="project" value="UniProtKB-KW"/>
</dbReference>
<gene>
    <name evidence="10" type="ORF">RMAR1173_LOCUS21348</name>
</gene>
<dbReference type="Gene3D" id="3.40.50.10800">
    <property type="entry name" value="NadA-like"/>
    <property type="match status" value="3"/>
</dbReference>
<evidence type="ECO:0000256" key="6">
    <source>
        <dbReference type="ARBA" id="ARBA00022679"/>
    </source>
</evidence>
<comment type="cofactor">
    <cofactor evidence="1">
        <name>[4Fe-4S] cluster</name>
        <dbReference type="ChEBI" id="CHEBI:49883"/>
    </cofactor>
</comment>
<dbReference type="InterPro" id="IPR036094">
    <property type="entry name" value="NadA_sf"/>
</dbReference>
<keyword evidence="7" id="KW-0479">Metal-binding</keyword>
<evidence type="ECO:0000313" key="10">
    <source>
        <dbReference type="EMBL" id="CAD9710355.1"/>
    </source>
</evidence>
<keyword evidence="8" id="KW-0408">Iron</keyword>
<dbReference type="GO" id="GO:0034628">
    <property type="term" value="P:'de novo' NAD+ biosynthetic process from L-aspartate"/>
    <property type="evidence" value="ECO:0007669"/>
    <property type="project" value="TreeGrafter"/>
</dbReference>
<dbReference type="PANTHER" id="PTHR30573">
    <property type="entry name" value="QUINOLINATE SYNTHETASE A"/>
    <property type="match status" value="1"/>
</dbReference>
<comment type="pathway">
    <text evidence="2">Cofactor biosynthesis; NAD(+) biosynthesis; quinolinate from iminoaspartate: step 1/1.</text>
</comment>
<dbReference type="GO" id="GO:0008987">
    <property type="term" value="F:quinolinate synthetase A activity"/>
    <property type="evidence" value="ECO:0007669"/>
    <property type="project" value="InterPro"/>
</dbReference>
<dbReference type="GO" id="GO:0046872">
    <property type="term" value="F:metal ion binding"/>
    <property type="evidence" value="ECO:0007669"/>
    <property type="project" value="UniProtKB-KW"/>
</dbReference>
<reference evidence="10" key="1">
    <citation type="submission" date="2021-01" db="EMBL/GenBank/DDBJ databases">
        <authorList>
            <person name="Corre E."/>
            <person name="Pelletier E."/>
            <person name="Niang G."/>
            <person name="Scheremetjew M."/>
            <person name="Finn R."/>
            <person name="Kale V."/>
            <person name="Holt S."/>
            <person name="Cochrane G."/>
            <person name="Meng A."/>
            <person name="Brown T."/>
            <person name="Cohen L."/>
        </authorList>
    </citation>
    <scope>NUCLEOTIDE SEQUENCE</scope>
    <source>
        <strain evidence="10">CCMP1243</strain>
    </source>
</reference>
<evidence type="ECO:0000256" key="7">
    <source>
        <dbReference type="ARBA" id="ARBA00022723"/>
    </source>
</evidence>
<keyword evidence="6" id="KW-0808">Transferase</keyword>
<keyword evidence="9" id="KW-0411">Iron-sulfur</keyword>
<protein>
    <recommendedName>
        <fullName evidence="3">quinolinate synthase</fullName>
        <ecNumber evidence="3">2.5.1.72</ecNumber>
    </recommendedName>
</protein>
<organism evidence="10">
    <name type="scientific">Rhizochromulina marina</name>
    <dbReference type="NCBI Taxonomy" id="1034831"/>
    <lineage>
        <taxon>Eukaryota</taxon>
        <taxon>Sar</taxon>
        <taxon>Stramenopiles</taxon>
        <taxon>Ochrophyta</taxon>
        <taxon>Dictyochophyceae</taxon>
        <taxon>Rhizochromulinales</taxon>
        <taxon>Rhizochromulina</taxon>
    </lineage>
</organism>
<evidence type="ECO:0000256" key="4">
    <source>
        <dbReference type="ARBA" id="ARBA00022485"/>
    </source>
</evidence>
<evidence type="ECO:0000256" key="8">
    <source>
        <dbReference type="ARBA" id="ARBA00023004"/>
    </source>
</evidence>
<evidence type="ECO:0000256" key="2">
    <source>
        <dbReference type="ARBA" id="ARBA00005065"/>
    </source>
</evidence>
<dbReference type="Pfam" id="PF02445">
    <property type="entry name" value="NadA"/>
    <property type="match status" value="1"/>
</dbReference>
<dbReference type="InterPro" id="IPR003473">
    <property type="entry name" value="NadA"/>
</dbReference>
<keyword evidence="5" id="KW-0662">Pyridine nucleotide biosynthesis</keyword>
<name>A0A7S2SV78_9STRA</name>
<evidence type="ECO:0000256" key="5">
    <source>
        <dbReference type="ARBA" id="ARBA00022642"/>
    </source>
</evidence>
<dbReference type="PANTHER" id="PTHR30573:SF0">
    <property type="entry name" value="QUINOLINATE SYNTHASE, CHLOROPLASTIC"/>
    <property type="match status" value="1"/>
</dbReference>
<dbReference type="EC" id="2.5.1.72" evidence="3"/>
<evidence type="ECO:0000256" key="1">
    <source>
        <dbReference type="ARBA" id="ARBA00001966"/>
    </source>
</evidence>
<sequence>MLRLSSSVRRSAGPLAAAARRCLSAAAFPSLTVSSEGLSANGAFAESQLAYLDPHADDVARLDDALRRSQAGVVSHYYMDPELQGILSGLTWPHVFTADSLAMGDAAVKMAREGATSIVCLGVDFMAESVKATLESQGFKDLPVYRVAQEHIGCSLAASAEAPAYGAWLSQAAARERSLHIVYINTSLLTKAKAQALVPTITCTSSNVLRTVLQAFSQVPDLTVWYGPDTYMGENLRCLLAGLAELSADEIRRLHPDHTPETLRAALDHFEVFPQGNCVVHHQFGGEVAEMLRTHYADAYHTAHLEVPGEMFAVANEASKNGRGVVGSTSNILDFICSVAQDAVETGAQDKLTFVLGTEAGMITPVVHELQRLVKGSKTAVEIVFPVSQDAISVTGEARDTGLAVVPGVTGGEGCSSAGGCATCKFMKMNSLEALMDVLDLVADPSPSLAKFIPAQRSFQVQGRSSNEVGAIPILNMREFSQTGELPRNLVEDILKR</sequence>
<evidence type="ECO:0000256" key="9">
    <source>
        <dbReference type="ARBA" id="ARBA00023014"/>
    </source>
</evidence>